<feature type="active site" description="Schiff-base intermediate with acetaldehyde" evidence="6">
    <location>
        <position position="160"/>
    </location>
</feature>
<evidence type="ECO:0000256" key="3">
    <source>
        <dbReference type="ARBA" id="ARBA00023239"/>
    </source>
</evidence>
<name>A0ABP8G9B8_9BACT</name>
<evidence type="ECO:0000256" key="1">
    <source>
        <dbReference type="ARBA" id="ARBA00010936"/>
    </source>
</evidence>
<evidence type="ECO:0000256" key="6">
    <source>
        <dbReference type="HAMAP-Rule" id="MF_00114"/>
    </source>
</evidence>
<dbReference type="CDD" id="cd00959">
    <property type="entry name" value="DeoC"/>
    <property type="match status" value="1"/>
</dbReference>
<dbReference type="InterPro" id="IPR011343">
    <property type="entry name" value="DeoC"/>
</dbReference>
<dbReference type="InterPro" id="IPR028581">
    <property type="entry name" value="DeoC_typeI"/>
</dbReference>
<evidence type="ECO:0000313" key="8">
    <source>
        <dbReference type="Proteomes" id="UP001501207"/>
    </source>
</evidence>
<dbReference type="EMBL" id="BAABFN010000022">
    <property type="protein sequence ID" value="GAA4319886.1"/>
    <property type="molecule type" value="Genomic_DNA"/>
</dbReference>
<dbReference type="SMART" id="SM01133">
    <property type="entry name" value="DeoC"/>
    <property type="match status" value="1"/>
</dbReference>
<dbReference type="Proteomes" id="UP001501207">
    <property type="component" value="Unassembled WGS sequence"/>
</dbReference>
<dbReference type="EC" id="4.1.2.4" evidence="6"/>
<keyword evidence="2 6" id="KW-0963">Cytoplasm</keyword>
<dbReference type="NCBIfam" id="TIGR00126">
    <property type="entry name" value="deoC"/>
    <property type="match status" value="1"/>
</dbReference>
<dbReference type="InterPro" id="IPR013785">
    <property type="entry name" value="Aldolase_TIM"/>
</dbReference>
<dbReference type="Pfam" id="PF01791">
    <property type="entry name" value="DeoC"/>
    <property type="match status" value="1"/>
</dbReference>
<gene>
    <name evidence="6 7" type="primary">deoC</name>
    <name evidence="7" type="ORF">GCM10023143_33640</name>
</gene>
<dbReference type="PANTHER" id="PTHR10889:SF1">
    <property type="entry name" value="DEOXYRIBOSE-PHOSPHATE ALDOLASE"/>
    <property type="match status" value="1"/>
</dbReference>
<dbReference type="PIRSF" id="PIRSF001357">
    <property type="entry name" value="DeoC"/>
    <property type="match status" value="1"/>
</dbReference>
<comment type="similarity">
    <text evidence="1 6">Belongs to the DeoC/FbaB aldolase family. DeoC type 1 subfamily.</text>
</comment>
<keyword evidence="3 6" id="KW-0456">Lyase</keyword>
<comment type="catalytic activity">
    <reaction evidence="5 6">
        <text>2-deoxy-D-ribose 5-phosphate = D-glyceraldehyde 3-phosphate + acetaldehyde</text>
        <dbReference type="Rhea" id="RHEA:12821"/>
        <dbReference type="ChEBI" id="CHEBI:15343"/>
        <dbReference type="ChEBI" id="CHEBI:59776"/>
        <dbReference type="ChEBI" id="CHEBI:62877"/>
        <dbReference type="EC" id="4.1.2.4"/>
    </reaction>
</comment>
<keyword evidence="4 6" id="KW-0704">Schiff base</keyword>
<evidence type="ECO:0000256" key="5">
    <source>
        <dbReference type="ARBA" id="ARBA00048791"/>
    </source>
</evidence>
<reference evidence="8" key="1">
    <citation type="journal article" date="2019" name="Int. J. Syst. Evol. Microbiol.">
        <title>The Global Catalogue of Microorganisms (GCM) 10K type strain sequencing project: providing services to taxonomists for standard genome sequencing and annotation.</title>
        <authorList>
            <consortium name="The Broad Institute Genomics Platform"/>
            <consortium name="The Broad Institute Genome Sequencing Center for Infectious Disease"/>
            <person name="Wu L."/>
            <person name="Ma J."/>
        </authorList>
    </citation>
    <scope>NUCLEOTIDE SEQUENCE [LARGE SCALE GENOMIC DNA]</scope>
    <source>
        <strain evidence="8">JCM 17664</strain>
    </source>
</reference>
<dbReference type="SUPFAM" id="SSF51569">
    <property type="entry name" value="Aldolase"/>
    <property type="match status" value="1"/>
</dbReference>
<keyword evidence="8" id="KW-1185">Reference proteome</keyword>
<evidence type="ECO:0000256" key="2">
    <source>
        <dbReference type="ARBA" id="ARBA00022490"/>
    </source>
</evidence>
<accession>A0ABP8G9B8</accession>
<feature type="active site" description="Proton donor/acceptor" evidence="6">
    <location>
        <position position="96"/>
    </location>
</feature>
<protein>
    <recommendedName>
        <fullName evidence="6">Deoxyribose-phosphate aldolase</fullName>
        <shortName evidence="6">DERA</shortName>
        <ecNumber evidence="6">4.1.2.4</ecNumber>
    </recommendedName>
    <alternativeName>
        <fullName evidence="6">2-deoxy-D-ribose 5-phosphate aldolase</fullName>
    </alternativeName>
    <alternativeName>
        <fullName evidence="6">Phosphodeoxyriboaldolase</fullName>
        <shortName evidence="6">Deoxyriboaldolase</shortName>
    </alternativeName>
</protein>
<proteinExistence type="inferred from homology"/>
<comment type="function">
    <text evidence="6">Catalyzes a reversible aldol reaction between acetaldehyde and D-glyceraldehyde 3-phosphate to generate 2-deoxy-D-ribose 5-phosphate.</text>
</comment>
<dbReference type="Gene3D" id="3.20.20.70">
    <property type="entry name" value="Aldolase class I"/>
    <property type="match status" value="1"/>
</dbReference>
<dbReference type="InterPro" id="IPR002915">
    <property type="entry name" value="DeoC/FbaB/LacD_aldolase"/>
</dbReference>
<feature type="active site" description="Proton donor/acceptor" evidence="6">
    <location>
        <position position="189"/>
    </location>
</feature>
<comment type="subcellular location">
    <subcellularLocation>
        <location evidence="6">Cytoplasm</location>
    </subcellularLocation>
</comment>
<dbReference type="HAMAP" id="MF_00114">
    <property type="entry name" value="DeoC_type1"/>
    <property type="match status" value="1"/>
</dbReference>
<organism evidence="7 8">
    <name type="scientific">Compostibacter hankyongensis</name>
    <dbReference type="NCBI Taxonomy" id="1007089"/>
    <lineage>
        <taxon>Bacteria</taxon>
        <taxon>Pseudomonadati</taxon>
        <taxon>Bacteroidota</taxon>
        <taxon>Chitinophagia</taxon>
        <taxon>Chitinophagales</taxon>
        <taxon>Chitinophagaceae</taxon>
        <taxon>Compostibacter</taxon>
    </lineage>
</organism>
<sequence>MISRNLMPHIASYIDHTLLAPFSTGADIANLCREALQYGFAAVCVPPYYVREAKQRCGESHVKTATVIGFPFGYSAIAAKAAEMTKAIAAGADELDMVVNLAALRNGDWSFLETEISAILPMVRENGRIIKLIIESGMLTEAEIIRCCDLYSRYPVHFLKTSTGYAEKGATVEAVRIMRKHLPPEIRIKASGGIRTFVQARAMLAAGAARLGCSAGVRIVKEEEENKR</sequence>
<evidence type="ECO:0000313" key="7">
    <source>
        <dbReference type="EMBL" id="GAA4319886.1"/>
    </source>
</evidence>
<comment type="caution">
    <text evidence="7">The sequence shown here is derived from an EMBL/GenBank/DDBJ whole genome shotgun (WGS) entry which is preliminary data.</text>
</comment>
<dbReference type="PANTHER" id="PTHR10889">
    <property type="entry name" value="DEOXYRIBOSE-PHOSPHATE ALDOLASE"/>
    <property type="match status" value="1"/>
</dbReference>
<evidence type="ECO:0000256" key="4">
    <source>
        <dbReference type="ARBA" id="ARBA00023270"/>
    </source>
</evidence>
<comment type="pathway">
    <text evidence="6">Carbohydrate degradation; 2-deoxy-D-ribose 1-phosphate degradation; D-glyceraldehyde 3-phosphate and acetaldehyde from 2-deoxy-alpha-D-ribose 1-phosphate: step 2/2.</text>
</comment>